<comment type="caution">
    <text evidence="4">The sequence shown here is derived from an EMBL/GenBank/DDBJ whole genome shotgun (WGS) entry which is preliminary data.</text>
</comment>
<accession>A0A314Y9C2</accession>
<dbReference type="Gene3D" id="2.60.120.260">
    <property type="entry name" value="Galactose-binding domain-like"/>
    <property type="match status" value="1"/>
</dbReference>
<reference evidence="4 5" key="1">
    <citation type="submission" date="2018-02" db="EMBL/GenBank/DDBJ databases">
        <title>Draft genome of wild Prunus yedoensis var. nudiflora.</title>
        <authorList>
            <person name="Baek S."/>
            <person name="Kim J.-H."/>
            <person name="Choi K."/>
            <person name="Kim G.-B."/>
            <person name="Cho A."/>
            <person name="Jang H."/>
            <person name="Shin C.-H."/>
            <person name="Yu H.-J."/>
            <person name="Mun J.-H."/>
        </authorList>
    </citation>
    <scope>NUCLEOTIDE SEQUENCE [LARGE SCALE GENOMIC DNA]</scope>
    <source>
        <strain evidence="5">cv. Jeju island</strain>
        <tissue evidence="4">Leaf</tissue>
    </source>
</reference>
<evidence type="ECO:0000256" key="1">
    <source>
        <dbReference type="ARBA" id="ARBA00022801"/>
    </source>
</evidence>
<dbReference type="Pfam" id="PF21467">
    <property type="entry name" value="BetaGal_gal-bd"/>
    <property type="match status" value="1"/>
</dbReference>
<dbReference type="STRING" id="2094558.A0A314Y9C2"/>
<dbReference type="GO" id="GO:0004553">
    <property type="term" value="F:hydrolase activity, hydrolyzing O-glycosyl compounds"/>
    <property type="evidence" value="ECO:0007669"/>
    <property type="project" value="InterPro"/>
</dbReference>
<evidence type="ECO:0000259" key="3">
    <source>
        <dbReference type="Pfam" id="PF21467"/>
    </source>
</evidence>
<sequence length="161" mass="17813">MQKWFYKVGLKGEAMGLVSPNGGPSVDWIQGSLATGTKQTLKWYTAYFNAPGRDEPLALGMRSTGKGQVWINGQSIGRYWMVYANGDCSLCSYVGTFRPTKYHVPRSWLKPTQNLVVVVEQLGGDPSKITLVKRSVTGVCANLQEHHPNAENFDIDTAMKN</sequence>
<dbReference type="AlphaFoldDB" id="A0A314Y9C2"/>
<proteinExistence type="predicted"/>
<dbReference type="Proteomes" id="UP000250321">
    <property type="component" value="Unassembled WGS sequence"/>
</dbReference>
<dbReference type="GO" id="GO:0005975">
    <property type="term" value="P:carbohydrate metabolic process"/>
    <property type="evidence" value="ECO:0007669"/>
    <property type="project" value="InterPro"/>
</dbReference>
<evidence type="ECO:0000313" key="4">
    <source>
        <dbReference type="EMBL" id="PQQ03842.1"/>
    </source>
</evidence>
<protein>
    <submittedName>
        <fullName evidence="4">Beta-galactosidase</fullName>
    </submittedName>
</protein>
<dbReference type="InterPro" id="IPR048913">
    <property type="entry name" value="BetaGal_gal-bd"/>
</dbReference>
<dbReference type="InterPro" id="IPR008979">
    <property type="entry name" value="Galactose-bd-like_sf"/>
</dbReference>
<name>A0A314Y9C2_PRUYE</name>
<keyword evidence="5" id="KW-1185">Reference proteome</keyword>
<dbReference type="SUPFAM" id="SSF49785">
    <property type="entry name" value="Galactose-binding domain-like"/>
    <property type="match status" value="1"/>
</dbReference>
<evidence type="ECO:0000313" key="5">
    <source>
        <dbReference type="Proteomes" id="UP000250321"/>
    </source>
</evidence>
<feature type="domain" description="Beta-galactosidase galactose-binding" evidence="3">
    <location>
        <begin position="42"/>
        <end position="114"/>
    </location>
</feature>
<dbReference type="FunFam" id="2.60.120.260:FF:000037">
    <property type="entry name" value="Beta-galactosidase"/>
    <property type="match status" value="1"/>
</dbReference>
<keyword evidence="2" id="KW-0326">Glycosidase</keyword>
<keyword evidence="1" id="KW-0378">Hydrolase</keyword>
<dbReference type="OrthoDB" id="1657402at2759"/>
<gene>
    <name evidence="4" type="ORF">Pyn_36890</name>
</gene>
<dbReference type="PANTHER" id="PTHR23421">
    <property type="entry name" value="BETA-GALACTOSIDASE RELATED"/>
    <property type="match status" value="1"/>
</dbReference>
<organism evidence="4 5">
    <name type="scientific">Prunus yedoensis var. nudiflora</name>
    <dbReference type="NCBI Taxonomy" id="2094558"/>
    <lineage>
        <taxon>Eukaryota</taxon>
        <taxon>Viridiplantae</taxon>
        <taxon>Streptophyta</taxon>
        <taxon>Embryophyta</taxon>
        <taxon>Tracheophyta</taxon>
        <taxon>Spermatophyta</taxon>
        <taxon>Magnoliopsida</taxon>
        <taxon>eudicotyledons</taxon>
        <taxon>Gunneridae</taxon>
        <taxon>Pentapetalae</taxon>
        <taxon>rosids</taxon>
        <taxon>fabids</taxon>
        <taxon>Rosales</taxon>
        <taxon>Rosaceae</taxon>
        <taxon>Amygdaloideae</taxon>
        <taxon>Amygdaleae</taxon>
        <taxon>Prunus</taxon>
    </lineage>
</organism>
<dbReference type="EMBL" id="PJQY01001299">
    <property type="protein sequence ID" value="PQQ03842.1"/>
    <property type="molecule type" value="Genomic_DNA"/>
</dbReference>
<dbReference type="InterPro" id="IPR001944">
    <property type="entry name" value="Glycoside_Hdrlase_35"/>
</dbReference>
<dbReference type="PRINTS" id="PR00742">
    <property type="entry name" value="GLHYDRLASE35"/>
</dbReference>
<evidence type="ECO:0000256" key="2">
    <source>
        <dbReference type="ARBA" id="ARBA00023295"/>
    </source>
</evidence>